<organism evidence="2 3">
    <name type="scientific">Trinickia symbiotica</name>
    <dbReference type="NCBI Taxonomy" id="863227"/>
    <lineage>
        <taxon>Bacteria</taxon>
        <taxon>Pseudomonadati</taxon>
        <taxon>Pseudomonadota</taxon>
        <taxon>Betaproteobacteria</taxon>
        <taxon>Burkholderiales</taxon>
        <taxon>Burkholderiaceae</taxon>
        <taxon>Trinickia</taxon>
    </lineage>
</organism>
<reference evidence="2 3" key="1">
    <citation type="submission" date="2018-03" db="EMBL/GenBank/DDBJ databases">
        <title>Whole genome analyses suggest that Burkholderia sensu lato contains two further novel genera in the rhizoxinica-symbiotica group Mycetohabitans gen. nov., and Trinickia gen. nov.: implications for the evolution of diazotrophy and nodulation in the Burkholderiaceae.</title>
        <authorList>
            <person name="Estrada De Los Santos P."/>
            <person name="Palmer M."/>
            <person name="Chavez-Ramirez B."/>
            <person name="Steenkamp E.T."/>
            <person name="Hirsch A.M."/>
            <person name="Manyaka P."/>
            <person name="Maluk M."/>
            <person name="Lafos M."/>
            <person name="Crook M."/>
            <person name="Gross E."/>
            <person name="Simon M.F."/>
            <person name="Bueno Dos Reis Junior F."/>
            <person name="Poole P.S."/>
            <person name="Venter S.N."/>
            <person name="James E.K."/>
        </authorList>
    </citation>
    <scope>NUCLEOTIDE SEQUENCE [LARGE SCALE GENOMIC DNA]</scope>
    <source>
        <strain evidence="2 3">JPY-366</strain>
    </source>
</reference>
<accession>A0A2T3XZF7</accession>
<evidence type="ECO:0000256" key="1">
    <source>
        <dbReference type="SAM" id="MobiDB-lite"/>
    </source>
</evidence>
<feature type="compositionally biased region" description="Low complexity" evidence="1">
    <location>
        <begin position="30"/>
        <end position="54"/>
    </location>
</feature>
<comment type="caution">
    <text evidence="2">The sequence shown here is derived from an EMBL/GenBank/DDBJ whole genome shotgun (WGS) entry which is preliminary data.</text>
</comment>
<dbReference type="Proteomes" id="UP000240638">
    <property type="component" value="Unassembled WGS sequence"/>
</dbReference>
<evidence type="ECO:0000313" key="2">
    <source>
        <dbReference type="EMBL" id="PTB21907.1"/>
    </source>
</evidence>
<protein>
    <submittedName>
        <fullName evidence="2">Uncharacterized protein</fullName>
    </submittedName>
</protein>
<dbReference type="EMBL" id="PYUC01000002">
    <property type="protein sequence ID" value="PTB21907.1"/>
    <property type="molecule type" value="Genomic_DNA"/>
</dbReference>
<sequence>MKTTGTQDAHDASTAPRQSAIARGAGPMQGAAAIEGAGAAQRPAMAPTAAPTSANIARETNRERQPVAAPAISQAAPPARITQQAAEPSPSLSRKESSATSAKYSAKNQRLMSLALARAHNGFDKNDLRMARSGVYWALSLQPDNSEALSLKQELLARERGHVTASKAFNSGEE</sequence>
<proteinExistence type="predicted"/>
<feature type="compositionally biased region" description="Low complexity" evidence="1">
    <location>
        <begin position="66"/>
        <end position="79"/>
    </location>
</feature>
<feature type="region of interest" description="Disordered" evidence="1">
    <location>
        <begin position="1"/>
        <end position="105"/>
    </location>
</feature>
<evidence type="ECO:0000313" key="3">
    <source>
        <dbReference type="Proteomes" id="UP000240638"/>
    </source>
</evidence>
<dbReference type="AlphaFoldDB" id="A0A2T3XZF7"/>
<feature type="compositionally biased region" description="Polar residues" evidence="1">
    <location>
        <begin position="81"/>
        <end position="105"/>
    </location>
</feature>
<gene>
    <name evidence="2" type="ORF">C9I57_04565</name>
</gene>
<name>A0A2T3XZF7_9BURK</name>